<dbReference type="Proteomes" id="UP000719412">
    <property type="component" value="Unassembled WGS sequence"/>
</dbReference>
<evidence type="ECO:0008006" key="3">
    <source>
        <dbReference type="Google" id="ProtNLM"/>
    </source>
</evidence>
<dbReference type="AlphaFoldDB" id="A0A8J6HPX1"/>
<reference evidence="1" key="1">
    <citation type="journal article" date="2020" name="J Insects Food Feed">
        <title>The yellow mealworm (Tenebrio molitor) genome: a resource for the emerging insects as food and feed industry.</title>
        <authorList>
            <person name="Eriksson T."/>
            <person name="Andere A."/>
            <person name="Kelstrup H."/>
            <person name="Emery V."/>
            <person name="Picard C."/>
        </authorList>
    </citation>
    <scope>NUCLEOTIDE SEQUENCE</scope>
    <source>
        <strain evidence="1">Stoneville</strain>
        <tissue evidence="1">Whole head</tissue>
    </source>
</reference>
<dbReference type="GO" id="GO:0003676">
    <property type="term" value="F:nucleic acid binding"/>
    <property type="evidence" value="ECO:0007669"/>
    <property type="project" value="InterPro"/>
</dbReference>
<reference evidence="1" key="2">
    <citation type="submission" date="2021-08" db="EMBL/GenBank/DDBJ databases">
        <authorList>
            <person name="Eriksson T."/>
        </authorList>
    </citation>
    <scope>NUCLEOTIDE SEQUENCE</scope>
    <source>
        <strain evidence="1">Stoneville</strain>
        <tissue evidence="1">Whole head</tissue>
    </source>
</reference>
<dbReference type="EMBL" id="JABDTM020018650">
    <property type="protein sequence ID" value="KAH0817901.1"/>
    <property type="molecule type" value="Genomic_DNA"/>
</dbReference>
<accession>A0A8J6HPX1</accession>
<evidence type="ECO:0000313" key="2">
    <source>
        <dbReference type="Proteomes" id="UP000719412"/>
    </source>
</evidence>
<dbReference type="InterPro" id="IPR036875">
    <property type="entry name" value="Znf_CCHC_sf"/>
</dbReference>
<gene>
    <name evidence="1" type="ORF">GEV33_004890</name>
</gene>
<comment type="caution">
    <text evidence="1">The sequence shown here is derived from an EMBL/GenBank/DDBJ whole genome shotgun (WGS) entry which is preliminary data.</text>
</comment>
<organism evidence="1 2">
    <name type="scientific">Tenebrio molitor</name>
    <name type="common">Yellow mealworm beetle</name>
    <dbReference type="NCBI Taxonomy" id="7067"/>
    <lineage>
        <taxon>Eukaryota</taxon>
        <taxon>Metazoa</taxon>
        <taxon>Ecdysozoa</taxon>
        <taxon>Arthropoda</taxon>
        <taxon>Hexapoda</taxon>
        <taxon>Insecta</taxon>
        <taxon>Pterygota</taxon>
        <taxon>Neoptera</taxon>
        <taxon>Endopterygota</taxon>
        <taxon>Coleoptera</taxon>
        <taxon>Polyphaga</taxon>
        <taxon>Cucujiformia</taxon>
        <taxon>Tenebrionidae</taxon>
        <taxon>Tenebrio</taxon>
    </lineage>
</organism>
<dbReference type="GO" id="GO:0008270">
    <property type="term" value="F:zinc ion binding"/>
    <property type="evidence" value="ECO:0007669"/>
    <property type="project" value="InterPro"/>
</dbReference>
<protein>
    <recommendedName>
        <fullName evidence="3">CCHC-type domain-containing protein</fullName>
    </recommendedName>
</protein>
<name>A0A8J6HPX1_TENMO</name>
<keyword evidence="2" id="KW-1185">Reference proteome</keyword>
<sequence length="211" mass="24150">MKEELSKFEAYAAAYMPCSTKWPRMLRVSLFKEFKMKILDKKHKQRLSGNGRPKCFKCKKIGYLRGDCRERRSPEPKQSQMVFLNFWPLGTPKTKTSYHFGTCTSCPHKSGRVLSNDVTYAVYELKDVGAFLFRAARRAAEHRLPTRERVDKPVAPVLLRKINSDVRKAEEQRLLGEHIMYVKGDGVCRGGCGMPNLLTLSILYGQTLLGD</sequence>
<evidence type="ECO:0000313" key="1">
    <source>
        <dbReference type="EMBL" id="KAH0817901.1"/>
    </source>
</evidence>
<dbReference type="SUPFAM" id="SSF57756">
    <property type="entry name" value="Retrovirus zinc finger-like domains"/>
    <property type="match status" value="1"/>
</dbReference>
<proteinExistence type="predicted"/>